<gene>
    <name evidence="2" type="ORF">METZ01_LOCUS294383</name>
</gene>
<reference evidence="2" key="1">
    <citation type="submission" date="2018-05" db="EMBL/GenBank/DDBJ databases">
        <authorList>
            <person name="Lanie J.A."/>
            <person name="Ng W.-L."/>
            <person name="Kazmierczak K.M."/>
            <person name="Andrzejewski T.M."/>
            <person name="Davidsen T.M."/>
            <person name="Wayne K.J."/>
            <person name="Tettelin H."/>
            <person name="Glass J.I."/>
            <person name="Rusch D."/>
            <person name="Podicherti R."/>
            <person name="Tsui H.-C.T."/>
            <person name="Winkler M.E."/>
        </authorList>
    </citation>
    <scope>NUCLEOTIDE SEQUENCE</scope>
</reference>
<accession>A0A382LXP6</accession>
<proteinExistence type="predicted"/>
<dbReference type="GO" id="GO:0004455">
    <property type="term" value="F:ketol-acid reductoisomerase activity"/>
    <property type="evidence" value="ECO:0007669"/>
    <property type="project" value="InterPro"/>
</dbReference>
<feature type="domain" description="KARI C-terminal knotted" evidence="1">
    <location>
        <begin position="5"/>
        <end position="65"/>
    </location>
</feature>
<evidence type="ECO:0000259" key="1">
    <source>
        <dbReference type="Pfam" id="PF01450"/>
    </source>
</evidence>
<dbReference type="GO" id="GO:0009082">
    <property type="term" value="P:branched-chain amino acid biosynthetic process"/>
    <property type="evidence" value="ECO:0007669"/>
    <property type="project" value="InterPro"/>
</dbReference>
<dbReference type="Pfam" id="PF01450">
    <property type="entry name" value="KARI_C"/>
    <property type="match status" value="1"/>
</dbReference>
<dbReference type="InterPro" id="IPR000506">
    <property type="entry name" value="KARI_C"/>
</dbReference>
<dbReference type="EMBL" id="UINC01089983">
    <property type="protein sequence ID" value="SVC41529.1"/>
    <property type="molecule type" value="Genomic_DNA"/>
</dbReference>
<dbReference type="AlphaFoldDB" id="A0A382LXP6"/>
<sequence length="73" mass="8280">RGLTMFNDAVKAQARHNMVHDIQSGAFVEEWTKNNEKATQVMNDLMQKGLEHPMSIAEDRVIEMIQAAQLKPS</sequence>
<organism evidence="2">
    <name type="scientific">marine metagenome</name>
    <dbReference type="NCBI Taxonomy" id="408172"/>
    <lineage>
        <taxon>unclassified sequences</taxon>
        <taxon>metagenomes</taxon>
        <taxon>ecological metagenomes</taxon>
    </lineage>
</organism>
<protein>
    <recommendedName>
        <fullName evidence="1">KARI C-terminal knotted domain-containing protein</fullName>
    </recommendedName>
</protein>
<name>A0A382LXP6_9ZZZZ</name>
<dbReference type="Gene3D" id="6.10.240.10">
    <property type="match status" value="1"/>
</dbReference>
<evidence type="ECO:0000313" key="2">
    <source>
        <dbReference type="EMBL" id="SVC41529.1"/>
    </source>
</evidence>
<feature type="non-terminal residue" evidence="2">
    <location>
        <position position="1"/>
    </location>
</feature>